<comment type="subcellular location">
    <subcellularLocation>
        <location evidence="2">Cell membrane</location>
    </subcellularLocation>
</comment>
<sequence>MRRAGRVFGHLRRAAVAYAVLLVALALTFLAYQYVRQNVEASARDQFDETVMAAQDAIDRQMNSYVEAMLGTRGLFYASNAVEEGEWDDYGGGIDLEERYEGMQILGYARRVEPADREDFEDQLMETLRDEGLGDRSALRPEGERPEYFPLAFVEPLDEVNGSLLGYDAYPDPEYRVAMDRARDTGQAQATGKVYVLTETPEGSRADLALEPGLVVYLPVYSGDASVDTVEGRQSALEGFIVAYLEAEGLLRGTLESFDPSIDFEIYDGEDLGPNSLLYDDDGVLRASESQEPVGFFAAIGTFVGSLASATGGDELSDLRQIDLAGREYDLYFEALPGASGERGSRLLPLFVLLSGLAVSLLLFGVTFMLVRSRLLAEKAGRDLEDANHELEATNRELEAFSYSVSHDLRAPLRSIDGFSQILVEDYADEIDEEGRDYLGRVRSASQRMGMLIDDILGLSRVTRGSMERKRLDLGALAEQVAEELRETGPERKVEFSAQKGLEVWGDPTLLRVALVNLIGNAWKFTAKNPEARVEFGLSEGLSHRGRVPVYYVRDNGAGFDQAYAGKLFGAFQRLHGADEFEGTGIGLATVQRVVHRHGGRIWAEGEVGRGATFYFTLRPGLRIDPTVSQKEDTTK</sequence>
<evidence type="ECO:0000256" key="6">
    <source>
        <dbReference type="ARBA" id="ARBA00022692"/>
    </source>
</evidence>
<evidence type="ECO:0000256" key="9">
    <source>
        <dbReference type="ARBA" id="ARBA00023012"/>
    </source>
</evidence>
<dbReference type="PANTHER" id="PTHR42878">
    <property type="entry name" value="TWO-COMPONENT HISTIDINE KINASE"/>
    <property type="match status" value="1"/>
</dbReference>
<evidence type="ECO:0000259" key="14">
    <source>
        <dbReference type="PROSITE" id="PS50109"/>
    </source>
</evidence>
<dbReference type="InterPro" id="IPR036097">
    <property type="entry name" value="HisK_dim/P_sf"/>
</dbReference>
<feature type="domain" description="CHASE" evidence="15">
    <location>
        <begin position="78"/>
        <end position="258"/>
    </location>
</feature>
<accession>A0A6J4QP88</accession>
<dbReference type="InterPro" id="IPR005467">
    <property type="entry name" value="His_kinase_dom"/>
</dbReference>
<dbReference type="GO" id="GO:0000156">
    <property type="term" value="F:phosphorelay response regulator activity"/>
    <property type="evidence" value="ECO:0007669"/>
    <property type="project" value="TreeGrafter"/>
</dbReference>
<evidence type="ECO:0000256" key="5">
    <source>
        <dbReference type="ARBA" id="ARBA00022679"/>
    </source>
</evidence>
<dbReference type="InterPro" id="IPR050351">
    <property type="entry name" value="BphY/WalK/GraS-like"/>
</dbReference>
<dbReference type="AlphaFoldDB" id="A0A6J4QP88"/>
<evidence type="ECO:0000256" key="2">
    <source>
        <dbReference type="ARBA" id="ARBA00004236"/>
    </source>
</evidence>
<evidence type="ECO:0000256" key="7">
    <source>
        <dbReference type="ARBA" id="ARBA00022777"/>
    </source>
</evidence>
<dbReference type="FunFam" id="1.10.287.130:FF:000070">
    <property type="entry name" value="Histidine kinase sensor protein"/>
    <property type="match status" value="1"/>
</dbReference>
<dbReference type="SUPFAM" id="SSF55874">
    <property type="entry name" value="ATPase domain of HSP90 chaperone/DNA topoisomerase II/histidine kinase"/>
    <property type="match status" value="1"/>
</dbReference>
<proteinExistence type="predicted"/>
<dbReference type="SMART" id="SM00388">
    <property type="entry name" value="HisKA"/>
    <property type="match status" value="1"/>
</dbReference>
<feature type="transmembrane region" description="Helical" evidence="13">
    <location>
        <begin position="347"/>
        <end position="371"/>
    </location>
</feature>
<feature type="coiled-coil region" evidence="12">
    <location>
        <begin position="377"/>
        <end position="404"/>
    </location>
</feature>
<evidence type="ECO:0000256" key="4">
    <source>
        <dbReference type="ARBA" id="ARBA00022553"/>
    </source>
</evidence>
<keyword evidence="7 16" id="KW-0418">Kinase</keyword>
<feature type="domain" description="Histidine kinase" evidence="14">
    <location>
        <begin position="404"/>
        <end position="622"/>
    </location>
</feature>
<evidence type="ECO:0000256" key="12">
    <source>
        <dbReference type="SAM" id="Coils"/>
    </source>
</evidence>
<keyword evidence="12" id="KW-0175">Coiled coil</keyword>
<dbReference type="Pfam" id="PF03924">
    <property type="entry name" value="CHASE"/>
    <property type="match status" value="1"/>
</dbReference>
<evidence type="ECO:0000313" key="16">
    <source>
        <dbReference type="EMBL" id="CAA9450743.1"/>
    </source>
</evidence>
<keyword evidence="8 13" id="KW-1133">Transmembrane helix</keyword>
<keyword evidence="6 13" id="KW-0812">Transmembrane</keyword>
<dbReference type="Gene3D" id="3.30.450.350">
    <property type="entry name" value="CHASE domain"/>
    <property type="match status" value="1"/>
</dbReference>
<evidence type="ECO:0000256" key="1">
    <source>
        <dbReference type="ARBA" id="ARBA00000085"/>
    </source>
</evidence>
<dbReference type="EMBL" id="CADCVC010000196">
    <property type="protein sequence ID" value="CAA9450743.1"/>
    <property type="molecule type" value="Genomic_DNA"/>
</dbReference>
<keyword evidence="5 16" id="KW-0808">Transferase</keyword>
<dbReference type="GO" id="GO:0000155">
    <property type="term" value="F:phosphorelay sensor kinase activity"/>
    <property type="evidence" value="ECO:0007669"/>
    <property type="project" value="InterPro"/>
</dbReference>
<gene>
    <name evidence="16" type="ORF">AVDCRST_MAG80-2240</name>
</gene>
<dbReference type="InterPro" id="IPR004358">
    <property type="entry name" value="Sig_transdc_His_kin-like_C"/>
</dbReference>
<protein>
    <recommendedName>
        <fullName evidence="11">Sensor-like histidine kinase SenX3</fullName>
        <ecNumber evidence="3">2.7.13.3</ecNumber>
    </recommendedName>
</protein>
<dbReference type="Pfam" id="PF00512">
    <property type="entry name" value="HisKA"/>
    <property type="match status" value="1"/>
</dbReference>
<dbReference type="PANTHER" id="PTHR42878:SF15">
    <property type="entry name" value="BACTERIOPHYTOCHROME"/>
    <property type="match status" value="1"/>
</dbReference>
<organism evidence="16">
    <name type="scientific">uncultured Rubrobacteraceae bacterium</name>
    <dbReference type="NCBI Taxonomy" id="349277"/>
    <lineage>
        <taxon>Bacteria</taxon>
        <taxon>Bacillati</taxon>
        <taxon>Actinomycetota</taxon>
        <taxon>Rubrobacteria</taxon>
        <taxon>Rubrobacterales</taxon>
        <taxon>Rubrobacteraceae</taxon>
        <taxon>environmental samples</taxon>
    </lineage>
</organism>
<keyword evidence="9" id="KW-0902">Two-component regulatory system</keyword>
<dbReference type="GO" id="GO:0005886">
    <property type="term" value="C:plasma membrane"/>
    <property type="evidence" value="ECO:0007669"/>
    <property type="project" value="UniProtKB-SubCell"/>
</dbReference>
<dbReference type="FunFam" id="3.30.565.10:FF:000006">
    <property type="entry name" value="Sensor histidine kinase WalK"/>
    <property type="match status" value="1"/>
</dbReference>
<keyword evidence="10 13" id="KW-0472">Membrane</keyword>
<dbReference type="InterPro" id="IPR042240">
    <property type="entry name" value="CHASE_sf"/>
</dbReference>
<dbReference type="InterPro" id="IPR036890">
    <property type="entry name" value="HATPase_C_sf"/>
</dbReference>
<dbReference type="SUPFAM" id="SSF47384">
    <property type="entry name" value="Homodimeric domain of signal transducing histidine kinase"/>
    <property type="match status" value="1"/>
</dbReference>
<dbReference type="PRINTS" id="PR00344">
    <property type="entry name" value="BCTRLSENSOR"/>
</dbReference>
<dbReference type="InterPro" id="IPR006189">
    <property type="entry name" value="CHASE_dom"/>
</dbReference>
<dbReference type="Gene3D" id="3.30.565.10">
    <property type="entry name" value="Histidine kinase-like ATPase, C-terminal domain"/>
    <property type="match status" value="1"/>
</dbReference>
<dbReference type="Pfam" id="PF02518">
    <property type="entry name" value="HATPase_c"/>
    <property type="match status" value="1"/>
</dbReference>
<dbReference type="PROSITE" id="PS50109">
    <property type="entry name" value="HIS_KIN"/>
    <property type="match status" value="1"/>
</dbReference>
<evidence type="ECO:0000259" key="15">
    <source>
        <dbReference type="PROSITE" id="PS50839"/>
    </source>
</evidence>
<dbReference type="CDD" id="cd00082">
    <property type="entry name" value="HisKA"/>
    <property type="match status" value="1"/>
</dbReference>
<dbReference type="Gene3D" id="1.10.287.130">
    <property type="match status" value="1"/>
</dbReference>
<dbReference type="InterPro" id="IPR003594">
    <property type="entry name" value="HATPase_dom"/>
</dbReference>
<evidence type="ECO:0000256" key="8">
    <source>
        <dbReference type="ARBA" id="ARBA00022989"/>
    </source>
</evidence>
<reference evidence="16" key="1">
    <citation type="submission" date="2020-02" db="EMBL/GenBank/DDBJ databases">
        <authorList>
            <person name="Meier V. D."/>
        </authorList>
    </citation>
    <scope>NUCLEOTIDE SEQUENCE</scope>
    <source>
        <strain evidence="16">AVDCRST_MAG80</strain>
    </source>
</reference>
<comment type="catalytic activity">
    <reaction evidence="1">
        <text>ATP + protein L-histidine = ADP + protein N-phospho-L-histidine.</text>
        <dbReference type="EC" id="2.7.13.3"/>
    </reaction>
</comment>
<dbReference type="InterPro" id="IPR003661">
    <property type="entry name" value="HisK_dim/P_dom"/>
</dbReference>
<dbReference type="EC" id="2.7.13.3" evidence="3"/>
<evidence type="ECO:0000256" key="13">
    <source>
        <dbReference type="SAM" id="Phobius"/>
    </source>
</evidence>
<evidence type="ECO:0000256" key="11">
    <source>
        <dbReference type="ARBA" id="ARBA00039401"/>
    </source>
</evidence>
<keyword evidence="4" id="KW-0597">Phosphoprotein</keyword>
<dbReference type="PROSITE" id="PS50839">
    <property type="entry name" value="CHASE"/>
    <property type="match status" value="1"/>
</dbReference>
<dbReference type="GO" id="GO:0030295">
    <property type="term" value="F:protein kinase activator activity"/>
    <property type="evidence" value="ECO:0007669"/>
    <property type="project" value="TreeGrafter"/>
</dbReference>
<dbReference type="GO" id="GO:0007234">
    <property type="term" value="P:osmosensory signaling via phosphorelay pathway"/>
    <property type="evidence" value="ECO:0007669"/>
    <property type="project" value="TreeGrafter"/>
</dbReference>
<evidence type="ECO:0000256" key="10">
    <source>
        <dbReference type="ARBA" id="ARBA00023136"/>
    </source>
</evidence>
<name>A0A6J4QP88_9ACTN</name>
<evidence type="ECO:0000256" key="3">
    <source>
        <dbReference type="ARBA" id="ARBA00012438"/>
    </source>
</evidence>
<dbReference type="SMART" id="SM01079">
    <property type="entry name" value="CHASE"/>
    <property type="match status" value="1"/>
</dbReference>
<dbReference type="SMART" id="SM00387">
    <property type="entry name" value="HATPase_c"/>
    <property type="match status" value="1"/>
</dbReference>